<keyword evidence="4" id="KW-1185">Reference proteome</keyword>
<evidence type="ECO:0000313" key="4">
    <source>
        <dbReference type="Proteomes" id="UP000031843"/>
    </source>
</evidence>
<dbReference type="RefSeq" id="WP_043357152.1">
    <property type="nucleotide sequence ID" value="NZ_CP010537.1"/>
</dbReference>
<reference evidence="3 4" key="1">
    <citation type="journal article" date="2015" name="Genome Announc.">
        <title>Complete Genome Sequence of Cupriavidus basilensis 4G11, Isolated from the Oak Ridge Field Research Center Site.</title>
        <authorList>
            <person name="Ray J."/>
            <person name="Waters R.J."/>
            <person name="Skerker J.M."/>
            <person name="Kuehl J.V."/>
            <person name="Price M.N."/>
            <person name="Huang J."/>
            <person name="Chakraborty R."/>
            <person name="Arkin A.P."/>
            <person name="Deutschbauer A."/>
        </authorList>
    </citation>
    <scope>NUCLEOTIDE SEQUENCE [LARGE SCALE GENOMIC DNA]</scope>
    <source>
        <strain evidence="3">4G11</strain>
    </source>
</reference>
<dbReference type="STRING" id="68895.RR42_s3240"/>
<comment type="similarity">
    <text evidence="1">Belongs to the UPF0065 (bug) family.</text>
</comment>
<accession>A0A0C4YWE0</accession>
<dbReference type="KEGG" id="cbw:RR42_s3240"/>
<dbReference type="InterPro" id="IPR005064">
    <property type="entry name" value="BUG"/>
</dbReference>
<dbReference type="SUPFAM" id="SSF53850">
    <property type="entry name" value="Periplasmic binding protein-like II"/>
    <property type="match status" value="1"/>
</dbReference>
<proteinExistence type="inferred from homology"/>
<dbReference type="CDD" id="cd07012">
    <property type="entry name" value="PBP2_Bug_TTT"/>
    <property type="match status" value="1"/>
</dbReference>
<sequence>MTLNSHKRRQVLRLAGNAVLLAAGGGALAPVQAEEFPSHPVRLVSPYGPGGSNDISARLLSEGLSRKYKQQFVVENKPGAGTRVANEQVARATPDGYTLLWAAAPFAINAAAGLSQHYDIRKDFVAVGPRVLGPIFLIVNADSPVRTVADFVRMARDKKDGVTFASPGIGSGPHLTAELFAAQAKFKGLNVHYRGDSTAYTELLAGRVDATLTAITTALPFIKAGKLRVIAVSAEQRTPVYPDAPTFGEQGYPGVVGYGWFGLIAPAGTPPAIVQQLNRDANAVLADAQTRSKLIGLGLQPEAGDSASFARFIDAEVARWGPLIRSAGIKLE</sequence>
<evidence type="ECO:0000256" key="2">
    <source>
        <dbReference type="SAM" id="SignalP"/>
    </source>
</evidence>
<dbReference type="PANTHER" id="PTHR42928">
    <property type="entry name" value="TRICARBOXYLATE-BINDING PROTEIN"/>
    <property type="match status" value="1"/>
</dbReference>
<dbReference type="Proteomes" id="UP000031843">
    <property type="component" value="Chromosome secondary"/>
</dbReference>
<evidence type="ECO:0000256" key="1">
    <source>
        <dbReference type="ARBA" id="ARBA00006987"/>
    </source>
</evidence>
<dbReference type="Gene3D" id="3.40.190.10">
    <property type="entry name" value="Periplasmic binding protein-like II"/>
    <property type="match status" value="1"/>
</dbReference>
<dbReference type="PANTHER" id="PTHR42928:SF5">
    <property type="entry name" value="BLR1237 PROTEIN"/>
    <property type="match status" value="1"/>
</dbReference>
<organism evidence="3 4">
    <name type="scientific">Cupriavidus basilensis</name>
    <dbReference type="NCBI Taxonomy" id="68895"/>
    <lineage>
        <taxon>Bacteria</taxon>
        <taxon>Pseudomonadati</taxon>
        <taxon>Pseudomonadota</taxon>
        <taxon>Betaproteobacteria</taxon>
        <taxon>Burkholderiales</taxon>
        <taxon>Burkholderiaceae</taxon>
        <taxon>Cupriavidus</taxon>
    </lineage>
</organism>
<keyword evidence="2" id="KW-0732">Signal</keyword>
<dbReference type="Pfam" id="PF03401">
    <property type="entry name" value="TctC"/>
    <property type="match status" value="1"/>
</dbReference>
<dbReference type="EMBL" id="CP010537">
    <property type="protein sequence ID" value="AJG24816.1"/>
    <property type="molecule type" value="Genomic_DNA"/>
</dbReference>
<name>A0A0C4YWE0_9BURK</name>
<dbReference type="PIRSF" id="PIRSF017082">
    <property type="entry name" value="YflP"/>
    <property type="match status" value="1"/>
</dbReference>
<dbReference type="Gene3D" id="3.40.190.150">
    <property type="entry name" value="Bordetella uptake gene, domain 1"/>
    <property type="match status" value="1"/>
</dbReference>
<gene>
    <name evidence="3" type="ORF">RR42_s3240</name>
</gene>
<dbReference type="OrthoDB" id="8678477at2"/>
<dbReference type="PROSITE" id="PS51318">
    <property type="entry name" value="TAT"/>
    <property type="match status" value="1"/>
</dbReference>
<dbReference type="InterPro" id="IPR006311">
    <property type="entry name" value="TAT_signal"/>
</dbReference>
<evidence type="ECO:0000313" key="3">
    <source>
        <dbReference type="EMBL" id="AJG24816.1"/>
    </source>
</evidence>
<dbReference type="AlphaFoldDB" id="A0A0C4YWE0"/>
<protein>
    <submittedName>
        <fullName evidence="3">Tricarboxylate transport protein TctC</fullName>
    </submittedName>
</protein>
<feature type="signal peptide" evidence="2">
    <location>
        <begin position="1"/>
        <end position="29"/>
    </location>
</feature>
<feature type="chain" id="PRO_5002173892" evidence="2">
    <location>
        <begin position="30"/>
        <end position="332"/>
    </location>
</feature>
<dbReference type="InterPro" id="IPR042100">
    <property type="entry name" value="Bug_dom1"/>
</dbReference>